<dbReference type="Pfam" id="PF17930">
    <property type="entry name" value="LpxI_N"/>
    <property type="match status" value="1"/>
</dbReference>
<evidence type="ECO:0000313" key="3">
    <source>
        <dbReference type="EMBL" id="PZQ45062.1"/>
    </source>
</evidence>
<feature type="domain" description="LpxI C-terminal" evidence="1">
    <location>
        <begin position="138"/>
        <end position="269"/>
    </location>
</feature>
<accession>A0A2W5MV24</accession>
<protein>
    <submittedName>
        <fullName evidence="3">DUF1009 domain-containing protein</fullName>
    </submittedName>
</protein>
<dbReference type="InterPro" id="IPR041255">
    <property type="entry name" value="LpxI_N"/>
</dbReference>
<name>A0A2W5MV24_9BACT</name>
<organism evidence="3 4">
    <name type="scientific">Micavibrio aeruginosavorus</name>
    <dbReference type="NCBI Taxonomy" id="349221"/>
    <lineage>
        <taxon>Bacteria</taxon>
        <taxon>Pseudomonadati</taxon>
        <taxon>Bdellovibrionota</taxon>
        <taxon>Bdellovibrionia</taxon>
        <taxon>Bdellovibrionales</taxon>
        <taxon>Pseudobdellovibrionaceae</taxon>
        <taxon>Micavibrio</taxon>
    </lineage>
</organism>
<dbReference type="PANTHER" id="PTHR39962">
    <property type="entry name" value="BLL4848 PROTEIN"/>
    <property type="match status" value="1"/>
</dbReference>
<dbReference type="Proteomes" id="UP000249417">
    <property type="component" value="Unassembled WGS sequence"/>
</dbReference>
<dbReference type="Gene3D" id="3.40.50.20">
    <property type="match status" value="1"/>
</dbReference>
<evidence type="ECO:0000259" key="2">
    <source>
        <dbReference type="Pfam" id="PF17930"/>
    </source>
</evidence>
<dbReference type="InterPro" id="IPR010415">
    <property type="entry name" value="LpxI_C"/>
</dbReference>
<dbReference type="InterPro" id="IPR053174">
    <property type="entry name" value="LpxI"/>
</dbReference>
<dbReference type="EMBL" id="QFQB01000065">
    <property type="protein sequence ID" value="PZQ45062.1"/>
    <property type="molecule type" value="Genomic_DNA"/>
</dbReference>
<gene>
    <name evidence="3" type="ORF">DI551_08630</name>
</gene>
<dbReference type="PANTHER" id="PTHR39962:SF1">
    <property type="entry name" value="LPXI FAMILY PROTEIN"/>
    <property type="match status" value="1"/>
</dbReference>
<sequence length="281" mass="30203">MALPSKLGIVAGGGTLPEKLLEFCDSRNIETFTIGFENQTDPRILEGRAHMMTRIGAAGSIIKILKDKSYQDLVLIGSIRRPHLSEMRPDLYTAAFFAKLGLRALGDDNLLKAVHGALAQEGFTLHGIHELMQDLLMPEGILGRAKPSKAHQADIDAGFGIAKAIGALDIGQSIVIQDGIVLGVEGVEGTDELIRRCAEYRRTRDGGILVKTCKPEQDRKIDMPTIGPQTIALCASLGYSGVAVEAASALMVDMQQSIQMADESKLFLIGVRAPARQAADE</sequence>
<proteinExistence type="predicted"/>
<evidence type="ECO:0000313" key="4">
    <source>
        <dbReference type="Proteomes" id="UP000249417"/>
    </source>
</evidence>
<reference evidence="3 4" key="1">
    <citation type="submission" date="2017-08" db="EMBL/GenBank/DDBJ databases">
        <title>Infants hospitalized years apart are colonized by the same room-sourced microbial strains.</title>
        <authorList>
            <person name="Brooks B."/>
            <person name="Olm M.R."/>
            <person name="Firek B.A."/>
            <person name="Baker R."/>
            <person name="Thomas B.C."/>
            <person name="Morowitz M.J."/>
            <person name="Banfield J.F."/>
        </authorList>
    </citation>
    <scope>NUCLEOTIDE SEQUENCE [LARGE SCALE GENOMIC DNA]</scope>
    <source>
        <strain evidence="3">S2_005_002_R2_29</strain>
    </source>
</reference>
<dbReference type="AlphaFoldDB" id="A0A2W5MV24"/>
<dbReference type="Gene3D" id="3.40.140.80">
    <property type="match status" value="1"/>
</dbReference>
<dbReference type="InterPro" id="IPR043167">
    <property type="entry name" value="LpxI_C_sf"/>
</dbReference>
<evidence type="ECO:0000259" key="1">
    <source>
        <dbReference type="Pfam" id="PF06230"/>
    </source>
</evidence>
<dbReference type="Pfam" id="PF06230">
    <property type="entry name" value="LpxI_C"/>
    <property type="match status" value="1"/>
</dbReference>
<feature type="domain" description="LpxI N-terminal" evidence="2">
    <location>
        <begin position="6"/>
        <end position="135"/>
    </location>
</feature>
<comment type="caution">
    <text evidence="3">The sequence shown here is derived from an EMBL/GenBank/DDBJ whole genome shotgun (WGS) entry which is preliminary data.</text>
</comment>